<evidence type="ECO:0000313" key="6">
    <source>
        <dbReference type="EMBL" id="KAG6521625.1"/>
    </source>
</evidence>
<dbReference type="Pfam" id="PF05903">
    <property type="entry name" value="Peptidase_C97"/>
    <property type="match status" value="1"/>
</dbReference>
<dbReference type="SMART" id="SM01179">
    <property type="entry name" value="DUF862"/>
    <property type="match status" value="1"/>
</dbReference>
<dbReference type="Proteomes" id="UP000734854">
    <property type="component" value="Unassembled WGS sequence"/>
</dbReference>
<sequence>MLRSTDPFHWSMSIWNSVFVQNGPEFATWPAQIVFCLGGNLLTALYIFPATFSPRMEQNSPIKGPPRDSPQPVHRLPRCCWFNAAVDCPFPTDAIRAVVGLTLLLTALSHRVCSRTFETDWSPSKMAEYVFKVKLHIYDLSQGLARQLSTTFLGKAIEAVWHTGLVVYGKEYYFSGGIQQDPAGKTPYGTPMRVVDLGETHVPEDVFELYLKEISPRFTAETYNLLTHNCNNFSNEVAQFLVGTTIPDYILQLPDEVMNSPMGGMLLPMLQGLETTLKSGAVPQAPQFNPVSATTAPVASSRATSTLTKAVVAEQTAAKTVDSTTSTKPPSKTSAGSPDEKSLNDKAPEVTDPLGAARGKVQDEIVKEFAAIMATGTLRASEAAALATRRVMERHGRLNTPVQQG</sequence>
<keyword evidence="7" id="KW-1185">Reference proteome</keyword>
<name>A0A8J5LS27_ZINOF</name>
<evidence type="ECO:0000313" key="7">
    <source>
        <dbReference type="Proteomes" id="UP000734854"/>
    </source>
</evidence>
<dbReference type="PROSITE" id="PS51858">
    <property type="entry name" value="PPPDE"/>
    <property type="match status" value="1"/>
</dbReference>
<comment type="caution">
    <text evidence="6">The sequence shown here is derived from an EMBL/GenBank/DDBJ whole genome shotgun (WGS) entry which is preliminary data.</text>
</comment>
<feature type="compositionally biased region" description="Basic and acidic residues" evidence="4">
    <location>
        <begin position="338"/>
        <end position="349"/>
    </location>
</feature>
<dbReference type="InterPro" id="IPR008580">
    <property type="entry name" value="PPPDE_dom"/>
</dbReference>
<protein>
    <recommendedName>
        <fullName evidence="5">PPPDE domain-containing protein</fullName>
    </recommendedName>
</protein>
<evidence type="ECO:0000256" key="4">
    <source>
        <dbReference type="SAM" id="MobiDB-lite"/>
    </source>
</evidence>
<dbReference type="Gene3D" id="3.90.1720.30">
    <property type="entry name" value="PPPDE domains"/>
    <property type="match status" value="1"/>
</dbReference>
<gene>
    <name evidence="6" type="ORF">ZIOFF_018750</name>
</gene>
<proteinExistence type="inferred from homology"/>
<dbReference type="InterPro" id="IPR042266">
    <property type="entry name" value="PPPDE_sf"/>
</dbReference>
<dbReference type="AlphaFoldDB" id="A0A8J5LS27"/>
<feature type="compositionally biased region" description="Low complexity" evidence="4">
    <location>
        <begin position="323"/>
        <end position="334"/>
    </location>
</feature>
<dbReference type="PANTHER" id="PTHR12378:SF7">
    <property type="entry name" value="DESUMOYLATING ISOPEPTIDASE 1"/>
    <property type="match status" value="1"/>
</dbReference>
<comment type="similarity">
    <text evidence="1">Belongs to the DeSI family.</text>
</comment>
<evidence type="ECO:0000259" key="5">
    <source>
        <dbReference type="PROSITE" id="PS51858"/>
    </source>
</evidence>
<keyword evidence="2" id="KW-0645">Protease</keyword>
<feature type="domain" description="PPPDE" evidence="5">
    <location>
        <begin position="131"/>
        <end position="271"/>
    </location>
</feature>
<dbReference type="EMBL" id="JACMSC010000005">
    <property type="protein sequence ID" value="KAG6521625.1"/>
    <property type="molecule type" value="Genomic_DNA"/>
</dbReference>
<evidence type="ECO:0000256" key="2">
    <source>
        <dbReference type="ARBA" id="ARBA00022670"/>
    </source>
</evidence>
<evidence type="ECO:0000256" key="1">
    <source>
        <dbReference type="ARBA" id="ARBA00008140"/>
    </source>
</evidence>
<keyword evidence="3" id="KW-0378">Hydrolase</keyword>
<organism evidence="6 7">
    <name type="scientific">Zingiber officinale</name>
    <name type="common">Ginger</name>
    <name type="synonym">Amomum zingiber</name>
    <dbReference type="NCBI Taxonomy" id="94328"/>
    <lineage>
        <taxon>Eukaryota</taxon>
        <taxon>Viridiplantae</taxon>
        <taxon>Streptophyta</taxon>
        <taxon>Embryophyta</taxon>
        <taxon>Tracheophyta</taxon>
        <taxon>Spermatophyta</taxon>
        <taxon>Magnoliopsida</taxon>
        <taxon>Liliopsida</taxon>
        <taxon>Zingiberales</taxon>
        <taxon>Zingiberaceae</taxon>
        <taxon>Zingiber</taxon>
    </lineage>
</organism>
<dbReference type="GO" id="GO:0006508">
    <property type="term" value="P:proteolysis"/>
    <property type="evidence" value="ECO:0007669"/>
    <property type="project" value="UniProtKB-KW"/>
</dbReference>
<dbReference type="GO" id="GO:0070646">
    <property type="term" value="P:protein modification by small protein removal"/>
    <property type="evidence" value="ECO:0007669"/>
    <property type="project" value="TreeGrafter"/>
</dbReference>
<evidence type="ECO:0000256" key="3">
    <source>
        <dbReference type="ARBA" id="ARBA00022801"/>
    </source>
</evidence>
<feature type="region of interest" description="Disordered" evidence="4">
    <location>
        <begin position="317"/>
        <end position="356"/>
    </location>
</feature>
<dbReference type="GO" id="GO:0008233">
    <property type="term" value="F:peptidase activity"/>
    <property type="evidence" value="ECO:0007669"/>
    <property type="project" value="UniProtKB-KW"/>
</dbReference>
<reference evidence="6 7" key="1">
    <citation type="submission" date="2020-08" db="EMBL/GenBank/DDBJ databases">
        <title>Plant Genome Project.</title>
        <authorList>
            <person name="Zhang R.-G."/>
        </authorList>
    </citation>
    <scope>NUCLEOTIDE SEQUENCE [LARGE SCALE GENOMIC DNA]</scope>
    <source>
        <tissue evidence="6">Rhizome</tissue>
    </source>
</reference>
<accession>A0A8J5LS27</accession>
<dbReference type="PANTHER" id="PTHR12378">
    <property type="entry name" value="DESUMOYLATING ISOPEPTIDASE"/>
    <property type="match status" value="1"/>
</dbReference>